<evidence type="ECO:0000256" key="1">
    <source>
        <dbReference type="ARBA" id="ARBA00022630"/>
    </source>
</evidence>
<dbReference type="SUPFAM" id="SSF55469">
    <property type="entry name" value="FMN-dependent nitroreductase-like"/>
    <property type="match status" value="1"/>
</dbReference>
<evidence type="ECO:0000256" key="3">
    <source>
        <dbReference type="ARBA" id="ARBA00023002"/>
    </source>
</evidence>
<dbReference type="GO" id="GO:0016491">
    <property type="term" value="F:oxidoreductase activity"/>
    <property type="evidence" value="ECO:0007669"/>
    <property type="project" value="UniProtKB-KW"/>
</dbReference>
<dbReference type="InterPro" id="IPR000415">
    <property type="entry name" value="Nitroreductase-like"/>
</dbReference>
<keyword evidence="2" id="KW-0288">FMN</keyword>
<feature type="domain" description="Nitroreductase" evidence="4">
    <location>
        <begin position="30"/>
        <end position="199"/>
    </location>
</feature>
<organism evidence="5 6">
    <name type="scientific">Pseudoteredinibacter isoporae</name>
    <dbReference type="NCBI Taxonomy" id="570281"/>
    <lineage>
        <taxon>Bacteria</taxon>
        <taxon>Pseudomonadati</taxon>
        <taxon>Pseudomonadota</taxon>
        <taxon>Gammaproteobacteria</taxon>
        <taxon>Cellvibrionales</taxon>
        <taxon>Cellvibrionaceae</taxon>
        <taxon>Pseudoteredinibacter</taxon>
    </lineage>
</organism>
<sequence>MSEYPFIPLDFEQLPEAEMEAKAESFYEMIKRRRTVRDFSSKPVPKSVIENALRAAGTAPSGANKQPWHFVVISDADTKRDIRLAAEEEERQFYSERATDEWLDDLAPLGTDDKKPFLETAPYLIAIFLQKFEYDEEGTKHKNYYTAESVGLASGFLITALHQAGLATLTHTPSPMKFLNNICGRPEYERPYILLVVGYPEEDAKVPDISKKPLGEFTTFIE</sequence>
<dbReference type="InParanoid" id="A0A7X0MW62"/>
<keyword evidence="1" id="KW-0285">Flavoprotein</keyword>
<evidence type="ECO:0000313" key="6">
    <source>
        <dbReference type="Proteomes" id="UP000528457"/>
    </source>
</evidence>
<dbReference type="PANTHER" id="PTHR23026:SF90">
    <property type="entry name" value="IODOTYROSINE DEIODINASE 1"/>
    <property type="match status" value="1"/>
</dbReference>
<evidence type="ECO:0000259" key="4">
    <source>
        <dbReference type="Pfam" id="PF00881"/>
    </source>
</evidence>
<dbReference type="AlphaFoldDB" id="A0A7X0MW62"/>
<dbReference type="InterPro" id="IPR029479">
    <property type="entry name" value="Nitroreductase"/>
</dbReference>
<keyword evidence="3" id="KW-0560">Oxidoreductase</keyword>
<name>A0A7X0MW62_9GAMM</name>
<evidence type="ECO:0000256" key="2">
    <source>
        <dbReference type="ARBA" id="ARBA00022643"/>
    </source>
</evidence>
<dbReference type="EMBL" id="JACHHT010000001">
    <property type="protein sequence ID" value="MBB6520579.1"/>
    <property type="molecule type" value="Genomic_DNA"/>
</dbReference>
<dbReference type="PANTHER" id="PTHR23026">
    <property type="entry name" value="NADPH NITROREDUCTASE"/>
    <property type="match status" value="1"/>
</dbReference>
<dbReference type="Pfam" id="PF00881">
    <property type="entry name" value="Nitroreductase"/>
    <property type="match status" value="1"/>
</dbReference>
<dbReference type="RefSeq" id="WP_166850832.1">
    <property type="nucleotide sequence ID" value="NZ_JAAONY010000001.1"/>
</dbReference>
<accession>A0A7X0MW62</accession>
<gene>
    <name evidence="5" type="ORF">HNR48_000857</name>
</gene>
<keyword evidence="6" id="KW-1185">Reference proteome</keyword>
<protein>
    <submittedName>
        <fullName evidence="5">Nitroreductase</fullName>
    </submittedName>
</protein>
<evidence type="ECO:0000313" key="5">
    <source>
        <dbReference type="EMBL" id="MBB6520579.1"/>
    </source>
</evidence>
<reference evidence="5 6" key="1">
    <citation type="submission" date="2020-08" db="EMBL/GenBank/DDBJ databases">
        <title>Genomic Encyclopedia of Type Strains, Phase IV (KMG-IV): sequencing the most valuable type-strain genomes for metagenomic binning, comparative biology and taxonomic classification.</title>
        <authorList>
            <person name="Goeker M."/>
        </authorList>
    </citation>
    <scope>NUCLEOTIDE SEQUENCE [LARGE SCALE GENOMIC DNA]</scope>
    <source>
        <strain evidence="5 6">DSM 22368</strain>
    </source>
</reference>
<dbReference type="InterPro" id="IPR050627">
    <property type="entry name" value="Nitroreductase/BluB"/>
</dbReference>
<dbReference type="CDD" id="cd02144">
    <property type="entry name" value="iodotyrosine_dehalogenase"/>
    <property type="match status" value="1"/>
</dbReference>
<comment type="caution">
    <text evidence="5">The sequence shown here is derived from an EMBL/GenBank/DDBJ whole genome shotgun (WGS) entry which is preliminary data.</text>
</comment>
<dbReference type="Gene3D" id="3.40.109.10">
    <property type="entry name" value="NADH Oxidase"/>
    <property type="match status" value="1"/>
</dbReference>
<proteinExistence type="predicted"/>
<dbReference type="Proteomes" id="UP000528457">
    <property type="component" value="Unassembled WGS sequence"/>
</dbReference>